<evidence type="ECO:0008006" key="4">
    <source>
        <dbReference type="Google" id="ProtNLM"/>
    </source>
</evidence>
<feature type="region of interest" description="Disordered" evidence="1">
    <location>
        <begin position="138"/>
        <end position="179"/>
    </location>
</feature>
<organism evidence="2 3">
    <name type="scientific">Escherichia phage RCS47</name>
    <dbReference type="NCBI Taxonomy" id="1590550"/>
    <lineage>
        <taxon>Viruses</taxon>
        <taxon>Duplodnaviria</taxon>
        <taxon>Heunggongvirae</taxon>
        <taxon>Uroviricota</taxon>
        <taxon>Caudoviricetes</taxon>
        <taxon>Punavirus</taxon>
        <taxon>Punavirus RCS47</taxon>
    </lineage>
</organism>
<dbReference type="Proteomes" id="UP000246402">
    <property type="component" value="Segment"/>
</dbReference>
<evidence type="ECO:0000313" key="3">
    <source>
        <dbReference type="Proteomes" id="UP000246402"/>
    </source>
</evidence>
<evidence type="ECO:0000256" key="1">
    <source>
        <dbReference type="SAM" id="MobiDB-lite"/>
    </source>
</evidence>
<name>A0A077SL46_9CAUD</name>
<dbReference type="EMBL" id="FO818745">
    <property type="protein sequence ID" value="CDN90793.1"/>
    <property type="molecule type" value="Genomic_DNA"/>
</dbReference>
<sequence>MNKIILFLIFSTFSVGTALANSLQSQIAAIAQAENEGRAKEQQAEDARKELIRQQAQAERIRREKAASAAAAREKQRVAAENERRAKREAELANDKKRDQAYEDELRKLQLESMKLELQAKAARVQRENDFIEQELKERAAKTDVIQSEADANRNISTGSKDLLQSEGKAREKKASSWW</sequence>
<dbReference type="OrthoDB" id="32648at10239"/>
<dbReference type="Pfam" id="PF17358">
    <property type="entry name" value="DUF5384"/>
    <property type="match status" value="1"/>
</dbReference>
<feature type="region of interest" description="Disordered" evidence="1">
    <location>
        <begin position="66"/>
        <end position="99"/>
    </location>
</feature>
<dbReference type="InterPro" id="IPR020231">
    <property type="entry name" value="Uncharacterised_YfgI"/>
</dbReference>
<reference evidence="2 3" key="1">
    <citation type="journal article" date="2014" name="Antimicrob. Agents Chemother.">
        <title>Characterization of a P1-Like Bacteriophage Carrying an SHV-2 Extended-Spectrum ?-Lactamase from an Escherichia coli Strain.</title>
        <authorList>
            <person name="Billard-Pomares T."/>
            <person name="Fouteau S."/>
            <person name="Jacquet M.E."/>
            <person name="Roche D."/>
            <person name="Barbe V."/>
            <person name="Castellanos M."/>
            <person name="Bouet J.Y."/>
            <person name="Cruveiller S."/>
            <person name="Medigue C."/>
            <person name="Blanco J."/>
            <person name="Clermont O."/>
            <person name="Denamur E."/>
            <person name="Branger C."/>
        </authorList>
    </citation>
    <scope>NUCLEOTIDE SEQUENCE [LARGE SCALE GENOMIC DNA]</scope>
</reference>
<gene>
    <name evidence="2" type="ORF">EC725RCS47_p0050</name>
</gene>
<proteinExistence type="predicted"/>
<accession>A0A077SL46</accession>
<feature type="compositionally biased region" description="Basic and acidic residues" evidence="1">
    <location>
        <begin position="168"/>
        <end position="179"/>
    </location>
</feature>
<keyword evidence="3" id="KW-1185">Reference proteome</keyword>
<protein>
    <recommendedName>
        <fullName evidence="4">DUF5384 family protein</fullName>
    </recommendedName>
</protein>
<evidence type="ECO:0000313" key="2">
    <source>
        <dbReference type="EMBL" id="CDN90793.1"/>
    </source>
</evidence>